<dbReference type="Gramene" id="evm.model.09.1339">
    <property type="protein sequence ID" value="cds.evm.model.09.1339"/>
    <property type="gene ID" value="evm.TU.09.1339"/>
</dbReference>
<protein>
    <submittedName>
        <fullName evidence="1">Uncharacterized protein</fullName>
    </submittedName>
</protein>
<organism evidence="1 2">
    <name type="scientific">Cannabis sativa</name>
    <name type="common">Hemp</name>
    <name type="synonym">Marijuana</name>
    <dbReference type="NCBI Taxonomy" id="3483"/>
    <lineage>
        <taxon>Eukaryota</taxon>
        <taxon>Viridiplantae</taxon>
        <taxon>Streptophyta</taxon>
        <taxon>Embryophyta</taxon>
        <taxon>Tracheophyta</taxon>
        <taxon>Spermatophyta</taxon>
        <taxon>Magnoliopsida</taxon>
        <taxon>eudicotyledons</taxon>
        <taxon>Gunneridae</taxon>
        <taxon>Pentapetalae</taxon>
        <taxon>rosids</taxon>
        <taxon>fabids</taxon>
        <taxon>Rosales</taxon>
        <taxon>Cannabaceae</taxon>
        <taxon>Cannabis</taxon>
    </lineage>
</organism>
<name>A0A803QE47_CANSA</name>
<dbReference type="EnsemblPlants" id="evm.model.09.1339">
    <property type="protein sequence ID" value="cds.evm.model.09.1339"/>
    <property type="gene ID" value="evm.TU.09.1339"/>
</dbReference>
<keyword evidence="2" id="KW-1185">Reference proteome</keyword>
<dbReference type="AlphaFoldDB" id="A0A803QE47"/>
<evidence type="ECO:0000313" key="2">
    <source>
        <dbReference type="Proteomes" id="UP000596661"/>
    </source>
</evidence>
<reference evidence="1" key="1">
    <citation type="submission" date="2018-11" db="EMBL/GenBank/DDBJ databases">
        <authorList>
            <person name="Grassa J C."/>
        </authorList>
    </citation>
    <scope>NUCLEOTIDE SEQUENCE [LARGE SCALE GENOMIC DNA]</scope>
</reference>
<reference evidence="1" key="2">
    <citation type="submission" date="2021-03" db="UniProtKB">
        <authorList>
            <consortium name="EnsemblPlants"/>
        </authorList>
    </citation>
    <scope>IDENTIFICATION</scope>
</reference>
<evidence type="ECO:0000313" key="1">
    <source>
        <dbReference type="EnsemblPlants" id="cds.evm.model.09.1339"/>
    </source>
</evidence>
<accession>A0A803QE47</accession>
<dbReference type="EMBL" id="UZAU01000766">
    <property type="status" value="NOT_ANNOTATED_CDS"/>
    <property type="molecule type" value="Genomic_DNA"/>
</dbReference>
<proteinExistence type="predicted"/>
<sequence>MAAVAILDLVATDNGPALPPSLAPFLDTLLVPGKPPIASKWNLIVQYILCPSGAVINTPAPVPLSFGPIYM</sequence>
<dbReference type="Proteomes" id="UP000596661">
    <property type="component" value="Chromosome 9"/>
</dbReference>